<dbReference type="CDD" id="cd18808">
    <property type="entry name" value="SF1_C_Upf1"/>
    <property type="match status" value="1"/>
</dbReference>
<dbReference type="PANTHER" id="PTHR43788">
    <property type="entry name" value="DNA2/NAM7 HELICASE FAMILY MEMBER"/>
    <property type="match status" value="1"/>
</dbReference>
<dbReference type="SUPFAM" id="SSF52540">
    <property type="entry name" value="P-loop containing nucleoside triphosphate hydrolases"/>
    <property type="match status" value="1"/>
</dbReference>
<dbReference type="InterPro" id="IPR050534">
    <property type="entry name" value="Coronavir_polyprotein_1ab"/>
</dbReference>
<dbReference type="EMBL" id="OCMY01000001">
    <property type="protein sequence ID" value="SOD38929.1"/>
    <property type="molecule type" value="Genomic_DNA"/>
</dbReference>
<reference evidence="10" key="1">
    <citation type="submission" date="2017-09" db="EMBL/GenBank/DDBJ databases">
        <authorList>
            <person name="Varghese N."/>
            <person name="Submissions S."/>
        </authorList>
    </citation>
    <scope>NUCLEOTIDE SEQUENCE [LARGE SCALE GENOMIC DNA]</scope>
    <source>
        <strain evidence="10">JKS000234</strain>
    </source>
</reference>
<dbReference type="InterPro" id="IPR024402">
    <property type="entry name" value="DUF2726"/>
</dbReference>
<dbReference type="Proteomes" id="UP000219271">
    <property type="component" value="Unassembled WGS sequence"/>
</dbReference>
<evidence type="ECO:0000313" key="10">
    <source>
        <dbReference type="Proteomes" id="UP000219271"/>
    </source>
</evidence>
<dbReference type="Pfam" id="PF13086">
    <property type="entry name" value="AAA_11"/>
    <property type="match status" value="1"/>
</dbReference>
<evidence type="ECO:0000256" key="5">
    <source>
        <dbReference type="ARBA" id="ARBA00022840"/>
    </source>
</evidence>
<organism evidence="9 10">
    <name type="scientific">Candidatus Pantoea floridensis</name>
    <dbReference type="NCBI Taxonomy" id="1938870"/>
    <lineage>
        <taxon>Bacteria</taxon>
        <taxon>Pseudomonadati</taxon>
        <taxon>Pseudomonadota</taxon>
        <taxon>Gammaproteobacteria</taxon>
        <taxon>Enterobacterales</taxon>
        <taxon>Erwiniaceae</taxon>
        <taxon>Pantoea</taxon>
    </lineage>
</organism>
<feature type="domain" description="DNA2/NAM7 helicase-like C-terminal" evidence="8">
    <location>
        <begin position="540"/>
        <end position="703"/>
    </location>
</feature>
<keyword evidence="4" id="KW-0347">Helicase</keyword>
<dbReference type="PANTHER" id="PTHR43788:SF8">
    <property type="entry name" value="DNA-BINDING PROTEIN SMUBP-2"/>
    <property type="match status" value="1"/>
</dbReference>
<dbReference type="InterPro" id="IPR047187">
    <property type="entry name" value="SF1_C_Upf1"/>
</dbReference>
<dbReference type="AlphaFoldDB" id="A0A286BXP1"/>
<evidence type="ECO:0000256" key="1">
    <source>
        <dbReference type="ARBA" id="ARBA00007913"/>
    </source>
</evidence>
<sequence>MTTIIVNGEDRTAQLKDWKLKYNNNKQLELKGIFHSGKSYSWPFTECQIEPISPISGTLLRKKGTTTFQEIENAVMVGNKYVLYTYPGNSYRYLMMADKAEIYHPADYKDKALFSYLVEMAQARVKSASTDQTVIAENLAHQLSKIIPINDTALHAYLAGNNARRNFSPQLIYPFGMNHSQIQAVEQAFSSQLSVIEGPPGTGKTQTILNIIANILMENKSVAVVSNNNAAVENVYQKLEEYGLGHVVAKLGSNDNKANFFARLPTLPNCWKNIAPRKEEIAKAVTEIKSHLHAQCDKARYLAEIEELKIEEKYLSQWMSNHSISSGWPVDKYRLTPQKSTDLMALLQSMKREKIGLAQRFTLFFRFGIIDTRPLKTPEKRLACFYALQRHYYRQRLTLAKEKLAHAEKQLVHRDVSQLIKAISQDSHDCLQAHLSQHLSPVEEINEGNYRRNFSAFLQRFPVIGSTTYSIISSVGSDNPLDYVIIDEASQQDILPGVFALACAHNVVIVGDRKQLPHVPAKLPFDITAPEAAYDCQRNSLLDSVLSVYGKNLPVTLLKEHYRCHPKIIQFCNKQFYDNQLIAMTRDRGEKALSLVITAKGNHNRDNSNLREIESMNALDWQEQSQRGFIAPYNAQVDLSEGYLGQDFVSATVHKFQGRECDEIVFSTVLDKKASSQSLAFVDDPQLINVAVSRAKRHFTLVTGDNVFTQNNQHIAALIRYMQYYADNDNVYQSPVVSAFDLLYEEYDQSLDTLKARLNPEDSNYKSEQIAARLIKDALKLAQFSSIQLHNQIPLKQLIIAPSSLFTSREEQFMNQGASCDFVLYYRVGKQPLGVIEVDGGQHAETLQAERDQLKQSVLDKCDIPLLRLRTIDSHIEEKIADFLNKALHREQTGLLVSPQSA</sequence>
<keyword evidence="10" id="KW-1185">Reference proteome</keyword>
<dbReference type="InterPro" id="IPR041677">
    <property type="entry name" value="DNA2/NAM7_AAA_11"/>
</dbReference>
<dbReference type="InterPro" id="IPR027417">
    <property type="entry name" value="P-loop_NTPase"/>
</dbReference>
<dbReference type="GO" id="GO:0043139">
    <property type="term" value="F:5'-3' DNA helicase activity"/>
    <property type="evidence" value="ECO:0007669"/>
    <property type="project" value="TreeGrafter"/>
</dbReference>
<evidence type="ECO:0000256" key="4">
    <source>
        <dbReference type="ARBA" id="ARBA00022806"/>
    </source>
</evidence>
<dbReference type="RefSeq" id="WP_097096790.1">
    <property type="nucleotide sequence ID" value="NZ_OCMY01000001.1"/>
</dbReference>
<accession>A0A286BXP1</accession>
<gene>
    <name evidence="9" type="ORF">SAMN06273570_3365</name>
</gene>
<dbReference type="GO" id="GO:0016787">
    <property type="term" value="F:hydrolase activity"/>
    <property type="evidence" value="ECO:0007669"/>
    <property type="project" value="UniProtKB-KW"/>
</dbReference>
<dbReference type="GO" id="GO:0005524">
    <property type="term" value="F:ATP binding"/>
    <property type="evidence" value="ECO:0007669"/>
    <property type="project" value="UniProtKB-KW"/>
</dbReference>
<protein>
    <submittedName>
        <fullName evidence="9">AAA domain-containing protein</fullName>
    </submittedName>
</protein>
<dbReference type="Gene3D" id="3.40.50.300">
    <property type="entry name" value="P-loop containing nucleotide triphosphate hydrolases"/>
    <property type="match status" value="2"/>
</dbReference>
<proteinExistence type="inferred from homology"/>
<evidence type="ECO:0000259" key="6">
    <source>
        <dbReference type="Pfam" id="PF10881"/>
    </source>
</evidence>
<evidence type="ECO:0000256" key="2">
    <source>
        <dbReference type="ARBA" id="ARBA00022741"/>
    </source>
</evidence>
<evidence type="ECO:0000259" key="8">
    <source>
        <dbReference type="Pfam" id="PF13087"/>
    </source>
</evidence>
<evidence type="ECO:0000256" key="3">
    <source>
        <dbReference type="ARBA" id="ARBA00022801"/>
    </source>
</evidence>
<dbReference type="InterPro" id="IPR041679">
    <property type="entry name" value="DNA2/NAM7-like_C"/>
</dbReference>
<dbReference type="Pfam" id="PF10881">
    <property type="entry name" value="DUF2726"/>
    <property type="match status" value="1"/>
</dbReference>
<comment type="similarity">
    <text evidence="1">Belongs to the DNA2/NAM7 helicase family.</text>
</comment>
<keyword evidence="2" id="KW-0547">Nucleotide-binding</keyword>
<keyword evidence="5" id="KW-0067">ATP-binding</keyword>
<keyword evidence="3" id="KW-0378">Hydrolase</keyword>
<dbReference type="OrthoDB" id="9757917at2"/>
<evidence type="ECO:0000259" key="7">
    <source>
        <dbReference type="Pfam" id="PF13086"/>
    </source>
</evidence>
<dbReference type="Pfam" id="PF13087">
    <property type="entry name" value="AAA_12"/>
    <property type="match status" value="1"/>
</dbReference>
<name>A0A286BXP1_9GAMM</name>
<evidence type="ECO:0000313" key="9">
    <source>
        <dbReference type="EMBL" id="SOD38929.1"/>
    </source>
</evidence>
<feature type="domain" description="DNA2/NAM7 helicase helicase" evidence="7">
    <location>
        <begin position="177"/>
        <end position="517"/>
    </location>
</feature>
<feature type="domain" description="DUF2726" evidence="6">
    <location>
        <begin position="779"/>
        <end position="884"/>
    </location>
</feature>